<dbReference type="Pfam" id="PF00027">
    <property type="entry name" value="cNMP_binding"/>
    <property type="match status" value="1"/>
</dbReference>
<dbReference type="PROSITE" id="PS50042">
    <property type="entry name" value="CNMP_BINDING_3"/>
    <property type="match status" value="1"/>
</dbReference>
<dbReference type="Proteomes" id="UP001165489">
    <property type="component" value="Unassembled WGS sequence"/>
</dbReference>
<dbReference type="EMBL" id="JAKZGP010000027">
    <property type="protein sequence ID" value="MCH7409979.1"/>
    <property type="molecule type" value="Genomic_DNA"/>
</dbReference>
<evidence type="ECO:0000313" key="2">
    <source>
        <dbReference type="EMBL" id="MCH7409979.1"/>
    </source>
</evidence>
<feature type="domain" description="Cyclic nucleotide-binding" evidence="1">
    <location>
        <begin position="20"/>
        <end position="124"/>
    </location>
</feature>
<evidence type="ECO:0000313" key="3">
    <source>
        <dbReference type="Proteomes" id="UP001165489"/>
    </source>
</evidence>
<keyword evidence="3" id="KW-1185">Reference proteome</keyword>
<accession>A0ABS9V0P7</accession>
<comment type="caution">
    <text evidence="2">The sequence shown here is derived from an EMBL/GenBank/DDBJ whole genome shotgun (WGS) entry which is preliminary data.</text>
</comment>
<dbReference type="Gene3D" id="2.60.120.10">
    <property type="entry name" value="Jelly Rolls"/>
    <property type="match status" value="1"/>
</dbReference>
<dbReference type="SUPFAM" id="SSF51206">
    <property type="entry name" value="cAMP-binding domain-like"/>
    <property type="match status" value="1"/>
</dbReference>
<dbReference type="InterPro" id="IPR000595">
    <property type="entry name" value="cNMP-bd_dom"/>
</dbReference>
<sequence length="199" mass="22599">MDDEKMEDSWLKELKSNMDMFAEVSIDEYQKIKSYLNLKKYPKGTVLKDAGQAETCARFILKGNISFSIQLPEGRTITKLVFFPGEVALDPVSFNSGTSSNFILKAISDVEVCEIDRQFESRIIKEAPAFFDLSIKVNHALQEKLVIWFAEFLSQPVKEVYDILSGPEQELGNTLKVKEIMDILGVSKSTIANFRKKKD</sequence>
<proteinExistence type="predicted"/>
<name>A0ABS9V0P7_9BACT</name>
<evidence type="ECO:0000259" key="1">
    <source>
        <dbReference type="PROSITE" id="PS50042"/>
    </source>
</evidence>
<dbReference type="InterPro" id="IPR014710">
    <property type="entry name" value="RmlC-like_jellyroll"/>
</dbReference>
<dbReference type="RefSeq" id="WP_241348349.1">
    <property type="nucleotide sequence ID" value="NZ_JAKZGP010000027.1"/>
</dbReference>
<reference evidence="2" key="1">
    <citation type="submission" date="2022-03" db="EMBL/GenBank/DDBJ databases">
        <title>De novo assembled genomes of Belliella spp. (Cyclobacteriaceae) strains.</title>
        <authorList>
            <person name="Szabo A."/>
            <person name="Korponai K."/>
            <person name="Felfoldi T."/>
        </authorList>
    </citation>
    <scope>NUCLEOTIDE SEQUENCE</scope>
    <source>
        <strain evidence="2">DSM 111904</strain>
    </source>
</reference>
<gene>
    <name evidence="2" type="ORF">MM239_11290</name>
</gene>
<dbReference type="InterPro" id="IPR018490">
    <property type="entry name" value="cNMP-bd_dom_sf"/>
</dbReference>
<protein>
    <submittedName>
        <fullName evidence="2">Crp/Fnr family transcriptional regulator</fullName>
    </submittedName>
</protein>
<organism evidence="2 3">
    <name type="scientific">Belliella filtrata</name>
    <dbReference type="NCBI Taxonomy" id="2923435"/>
    <lineage>
        <taxon>Bacteria</taxon>
        <taxon>Pseudomonadati</taxon>
        <taxon>Bacteroidota</taxon>
        <taxon>Cytophagia</taxon>
        <taxon>Cytophagales</taxon>
        <taxon>Cyclobacteriaceae</taxon>
        <taxon>Belliella</taxon>
    </lineage>
</organism>
<dbReference type="CDD" id="cd00038">
    <property type="entry name" value="CAP_ED"/>
    <property type="match status" value="1"/>
</dbReference>